<reference evidence="3 4" key="1">
    <citation type="submission" date="2020-07" db="EMBL/GenBank/DDBJ databases">
        <title>Draft genome and description of Aeromicrobium phoceense strain Marseille-Q0843 isolated from healthy skin swab.</title>
        <authorList>
            <person name="Boxberger M."/>
            <person name="La Scola B."/>
        </authorList>
    </citation>
    <scope>NUCLEOTIDE SEQUENCE [LARGE SCALE GENOMIC DNA]</scope>
    <source>
        <strain evidence="3 4">Marseille-Q0843</strain>
    </source>
</reference>
<evidence type="ECO:0000313" key="4">
    <source>
        <dbReference type="Proteomes" id="UP000550354"/>
    </source>
</evidence>
<dbReference type="Gene3D" id="3.30.43.10">
    <property type="entry name" value="Uridine Diphospho-n-acetylenolpyruvylglucosamine Reductase, domain 2"/>
    <property type="match status" value="1"/>
</dbReference>
<dbReference type="PANTHER" id="PTHR43762:SF1">
    <property type="entry name" value="D-ARABINONO-1,4-LACTONE OXIDASE"/>
    <property type="match status" value="1"/>
</dbReference>
<evidence type="ECO:0000313" key="3">
    <source>
        <dbReference type="EMBL" id="MBA4607124.1"/>
    </source>
</evidence>
<dbReference type="RefSeq" id="WP_181752960.1">
    <property type="nucleotide sequence ID" value="NZ_JACEOG010000001.1"/>
</dbReference>
<organism evidence="3 4">
    <name type="scientific">Aeromicrobium phoceense</name>
    <dbReference type="NCBI Taxonomy" id="2754045"/>
    <lineage>
        <taxon>Bacteria</taxon>
        <taxon>Bacillati</taxon>
        <taxon>Actinomycetota</taxon>
        <taxon>Actinomycetes</taxon>
        <taxon>Propionibacteriales</taxon>
        <taxon>Nocardioidaceae</taxon>
        <taxon>Aeromicrobium</taxon>
    </lineage>
</organism>
<dbReference type="Pfam" id="PF04030">
    <property type="entry name" value="ALO"/>
    <property type="match status" value="1"/>
</dbReference>
<proteinExistence type="predicted"/>
<dbReference type="InterPro" id="IPR007173">
    <property type="entry name" value="ALO_C"/>
</dbReference>
<dbReference type="PANTHER" id="PTHR43762">
    <property type="entry name" value="L-GULONOLACTONE OXIDASE"/>
    <property type="match status" value="1"/>
</dbReference>
<dbReference type="GO" id="GO:0016020">
    <property type="term" value="C:membrane"/>
    <property type="evidence" value="ECO:0007669"/>
    <property type="project" value="InterPro"/>
</dbReference>
<dbReference type="InterPro" id="IPR016171">
    <property type="entry name" value="Vanillyl_alc_oxidase_C-sub2"/>
</dbReference>
<dbReference type="InterPro" id="IPR010031">
    <property type="entry name" value="FAD_lactone_oxidase-like"/>
</dbReference>
<dbReference type="Gene3D" id="3.30.465.10">
    <property type="match status" value="1"/>
</dbReference>
<keyword evidence="4" id="KW-1185">Reference proteome</keyword>
<dbReference type="GO" id="GO:0071949">
    <property type="term" value="F:FAD binding"/>
    <property type="evidence" value="ECO:0007669"/>
    <property type="project" value="InterPro"/>
</dbReference>
<name>A0A838XJP3_9ACTN</name>
<sequence>MTTWSNWAGNVTASPDAIEHPASTDEVVALVLAHPRVKAVGAGHSFTPIAAPEGVQLRLDRMNRVLHADTVSGLVRVQAGISLHDLNRRLDALGLALPNLGDVDPQSVAGATSTGTHGTGARLFGIARAVAALQLVTADGQVLEIDAGHDLFDAARVGLGALGIVTEVTLQCVPAFLLHAREEPMPLSAVVADLDALVDGNDHFEFYFFPHTDKALTKRNNRVADGTEPAPLSRWRHALDDEFLSNTVYEQVQRLSTRRPALIPRINTLSGSLLGAREYTDASHEVFISPRRVRFRESEFALPRAAAAEAIAEMQRWYARTDQYVSFPVEVRFTAADDIWMSTGHERDNVYIAVHQYHRTDPTAYFAAMQDIFTAHEGRPHWGKMHTLGAEHFRKVYPRFDDFVAVRDRLDPERKFTNAYLRQVLGG</sequence>
<dbReference type="PIRSF" id="PIRSF000136">
    <property type="entry name" value="LGO_GLO"/>
    <property type="match status" value="1"/>
</dbReference>
<protein>
    <submittedName>
        <fullName evidence="3">FAD-binding protein</fullName>
    </submittedName>
</protein>
<feature type="domain" description="FAD-binding PCMH-type" evidence="2">
    <location>
        <begin position="11"/>
        <end position="175"/>
    </location>
</feature>
<dbReference type="SUPFAM" id="SSF56176">
    <property type="entry name" value="FAD-binding/transporter-associated domain-like"/>
    <property type="match status" value="1"/>
</dbReference>
<dbReference type="InterPro" id="IPR036318">
    <property type="entry name" value="FAD-bd_PCMH-like_sf"/>
</dbReference>
<evidence type="ECO:0000256" key="1">
    <source>
        <dbReference type="ARBA" id="ARBA00023002"/>
    </source>
</evidence>
<dbReference type="GO" id="GO:0080049">
    <property type="term" value="F:L-gulono-1,4-lactone dehydrogenase activity"/>
    <property type="evidence" value="ECO:0007669"/>
    <property type="project" value="TreeGrafter"/>
</dbReference>
<dbReference type="InterPro" id="IPR016167">
    <property type="entry name" value="FAD-bd_PCMH_sub1"/>
</dbReference>
<dbReference type="InterPro" id="IPR016169">
    <property type="entry name" value="FAD-bd_PCMH_sub2"/>
</dbReference>
<dbReference type="Proteomes" id="UP000550354">
    <property type="component" value="Unassembled WGS sequence"/>
</dbReference>
<keyword evidence="1" id="KW-0560">Oxidoreductase</keyword>
<dbReference type="InterPro" id="IPR016166">
    <property type="entry name" value="FAD-bd_PCMH"/>
</dbReference>
<gene>
    <name evidence="3" type="ORF">H1W00_01375</name>
</gene>
<evidence type="ECO:0000259" key="2">
    <source>
        <dbReference type="PROSITE" id="PS51387"/>
    </source>
</evidence>
<dbReference type="AlphaFoldDB" id="A0A838XJP3"/>
<accession>A0A838XJP3</accession>
<dbReference type="GO" id="GO:0003885">
    <property type="term" value="F:D-arabinono-1,4-lactone oxidase activity"/>
    <property type="evidence" value="ECO:0007669"/>
    <property type="project" value="InterPro"/>
</dbReference>
<dbReference type="Pfam" id="PF01565">
    <property type="entry name" value="FAD_binding_4"/>
    <property type="match status" value="1"/>
</dbReference>
<dbReference type="Gene3D" id="1.10.45.10">
    <property type="entry name" value="Vanillyl-alcohol Oxidase, Chain A, domain 4"/>
    <property type="match status" value="1"/>
</dbReference>
<comment type="caution">
    <text evidence="3">The sequence shown here is derived from an EMBL/GenBank/DDBJ whole genome shotgun (WGS) entry which is preliminary data.</text>
</comment>
<dbReference type="EMBL" id="JACEOG010000001">
    <property type="protein sequence ID" value="MBA4607124.1"/>
    <property type="molecule type" value="Genomic_DNA"/>
</dbReference>
<dbReference type="InterPro" id="IPR006094">
    <property type="entry name" value="Oxid_FAD_bind_N"/>
</dbReference>
<dbReference type="PROSITE" id="PS51387">
    <property type="entry name" value="FAD_PCMH"/>
    <property type="match status" value="1"/>
</dbReference>
<dbReference type="NCBIfam" id="TIGR01679">
    <property type="entry name" value="bact_FAD_ox"/>
    <property type="match status" value="1"/>
</dbReference>
<dbReference type="Gene3D" id="3.30.70.2520">
    <property type="match status" value="1"/>
</dbReference>